<name>A0A238ZF38_9ACTN</name>
<keyword evidence="1" id="KW-0472">Membrane</keyword>
<feature type="transmembrane region" description="Helical" evidence="1">
    <location>
        <begin position="191"/>
        <end position="209"/>
    </location>
</feature>
<sequence length="269" mass="26242">MTGRAGTGLHALHAEWTKLRTVPSTAWLAPALAVLVAAVGAAVTGTVDTSHCTTPAGCVEDTPKLALSGVRLGQVAAVVLGVLAVGGEYAAGTIAATLAAVPGRITVLAAKAAVVAGLVAAGGTAGVLASLAAARGVLPGNGFTAANGYPPLSLADGPTARAAAGTVLYLVLVALLALGAGAVLREPAAAISVVLALLWIAPVLTRLVGDEAWRERLEKAAPMTAGLAVQATRGVDRLPIGPWEGLGVLAAYTAAALLAGGAALTVRDA</sequence>
<gene>
    <name evidence="2" type="ORF">SAMN06265355_107178</name>
</gene>
<feature type="transmembrane region" description="Helical" evidence="1">
    <location>
        <begin position="162"/>
        <end position="184"/>
    </location>
</feature>
<dbReference type="Proteomes" id="UP000198420">
    <property type="component" value="Unassembled WGS sequence"/>
</dbReference>
<dbReference type="RefSeq" id="WP_089313204.1">
    <property type="nucleotide sequence ID" value="NZ_FZNP01000007.1"/>
</dbReference>
<protein>
    <submittedName>
        <fullName evidence="2">ABC-type transport system involved in multi-copper enzyme maturation, permease component</fullName>
    </submittedName>
</protein>
<keyword evidence="3" id="KW-1185">Reference proteome</keyword>
<feature type="transmembrane region" description="Helical" evidence="1">
    <location>
        <begin position="246"/>
        <end position="266"/>
    </location>
</feature>
<evidence type="ECO:0000313" key="3">
    <source>
        <dbReference type="Proteomes" id="UP000198420"/>
    </source>
</evidence>
<feature type="transmembrane region" description="Helical" evidence="1">
    <location>
        <begin position="113"/>
        <end position="134"/>
    </location>
</feature>
<evidence type="ECO:0000313" key="2">
    <source>
        <dbReference type="EMBL" id="SNR81712.1"/>
    </source>
</evidence>
<evidence type="ECO:0000256" key="1">
    <source>
        <dbReference type="SAM" id="Phobius"/>
    </source>
</evidence>
<reference evidence="3" key="1">
    <citation type="submission" date="2017-06" db="EMBL/GenBank/DDBJ databases">
        <authorList>
            <person name="Varghese N."/>
            <person name="Submissions S."/>
        </authorList>
    </citation>
    <scope>NUCLEOTIDE SEQUENCE [LARGE SCALE GENOMIC DNA]</scope>
    <source>
        <strain evidence="3">DSM 44485</strain>
    </source>
</reference>
<feature type="transmembrane region" description="Helical" evidence="1">
    <location>
        <begin position="75"/>
        <end position="101"/>
    </location>
</feature>
<keyword evidence="1" id="KW-1133">Transmembrane helix</keyword>
<dbReference type="EMBL" id="FZNP01000007">
    <property type="protein sequence ID" value="SNR81712.1"/>
    <property type="molecule type" value="Genomic_DNA"/>
</dbReference>
<feature type="transmembrane region" description="Helical" evidence="1">
    <location>
        <begin position="26"/>
        <end position="47"/>
    </location>
</feature>
<accession>A0A238ZF38</accession>
<keyword evidence="1" id="KW-0812">Transmembrane</keyword>
<dbReference type="GO" id="GO:0140359">
    <property type="term" value="F:ABC-type transporter activity"/>
    <property type="evidence" value="ECO:0007669"/>
    <property type="project" value="InterPro"/>
</dbReference>
<dbReference type="GO" id="GO:0005886">
    <property type="term" value="C:plasma membrane"/>
    <property type="evidence" value="ECO:0007669"/>
    <property type="project" value="UniProtKB-SubCell"/>
</dbReference>
<dbReference type="AlphaFoldDB" id="A0A238ZF38"/>
<dbReference type="OrthoDB" id="3297985at2"/>
<proteinExistence type="predicted"/>
<organism evidence="2 3">
    <name type="scientific">Actinomadura mexicana</name>
    <dbReference type="NCBI Taxonomy" id="134959"/>
    <lineage>
        <taxon>Bacteria</taxon>
        <taxon>Bacillati</taxon>
        <taxon>Actinomycetota</taxon>
        <taxon>Actinomycetes</taxon>
        <taxon>Streptosporangiales</taxon>
        <taxon>Thermomonosporaceae</taxon>
        <taxon>Actinomadura</taxon>
    </lineage>
</organism>